<dbReference type="Gene3D" id="1.20.1440.30">
    <property type="entry name" value="Biosynthetic Protein domain"/>
    <property type="match status" value="1"/>
</dbReference>
<dbReference type="CDD" id="cd14728">
    <property type="entry name" value="Ere-like"/>
    <property type="match status" value="1"/>
</dbReference>
<evidence type="ECO:0008006" key="3">
    <source>
        <dbReference type="Google" id="ProtNLM"/>
    </source>
</evidence>
<dbReference type="InterPro" id="IPR007815">
    <property type="entry name" value="Emycin_Estase"/>
</dbReference>
<dbReference type="Proteomes" id="UP000322791">
    <property type="component" value="Unassembled WGS sequence"/>
</dbReference>
<proteinExistence type="predicted"/>
<dbReference type="RefSeq" id="WP_149069885.1">
    <property type="nucleotide sequence ID" value="NZ_VTHL01000003.1"/>
</dbReference>
<dbReference type="Pfam" id="PF05139">
    <property type="entry name" value="Erythro_esteras"/>
    <property type="match status" value="1"/>
</dbReference>
<dbReference type="InterPro" id="IPR008969">
    <property type="entry name" value="CarboxyPept-like_regulatory"/>
</dbReference>
<dbReference type="SUPFAM" id="SSF159501">
    <property type="entry name" value="EreA/ChaN-like"/>
    <property type="match status" value="1"/>
</dbReference>
<dbReference type="SUPFAM" id="SSF49464">
    <property type="entry name" value="Carboxypeptidase regulatory domain-like"/>
    <property type="match status" value="1"/>
</dbReference>
<dbReference type="PANTHER" id="PTHR31299:SF0">
    <property type="entry name" value="ESTERASE, PUTATIVE (AFU_ORTHOLOGUE AFUA_1G05850)-RELATED"/>
    <property type="match status" value="1"/>
</dbReference>
<evidence type="ECO:0000313" key="2">
    <source>
        <dbReference type="Proteomes" id="UP000322791"/>
    </source>
</evidence>
<dbReference type="InterPro" id="IPR052036">
    <property type="entry name" value="Hydrolase/PRTase-associated"/>
</dbReference>
<dbReference type="EMBL" id="VTHL01000003">
    <property type="protein sequence ID" value="TYZ12647.1"/>
    <property type="molecule type" value="Genomic_DNA"/>
</dbReference>
<dbReference type="Pfam" id="PF13715">
    <property type="entry name" value="CarbopepD_reg_2"/>
    <property type="match status" value="1"/>
</dbReference>
<dbReference type="PANTHER" id="PTHR31299">
    <property type="entry name" value="ESTERASE, PUTATIVE (AFU_ORTHOLOGUE AFUA_1G05850)-RELATED"/>
    <property type="match status" value="1"/>
</dbReference>
<dbReference type="Gene3D" id="3.30.1870.10">
    <property type="entry name" value="EreA-like, domain 2"/>
    <property type="match status" value="1"/>
</dbReference>
<organism evidence="1 2">
    <name type="scientific">Hymenobacter lutimineralis</name>
    <dbReference type="NCBI Taxonomy" id="2606448"/>
    <lineage>
        <taxon>Bacteria</taxon>
        <taxon>Pseudomonadati</taxon>
        <taxon>Bacteroidota</taxon>
        <taxon>Cytophagia</taxon>
        <taxon>Cytophagales</taxon>
        <taxon>Hymenobacteraceae</taxon>
        <taxon>Hymenobacter</taxon>
    </lineage>
</organism>
<dbReference type="GO" id="GO:0046677">
    <property type="term" value="P:response to antibiotic"/>
    <property type="evidence" value="ECO:0007669"/>
    <property type="project" value="InterPro"/>
</dbReference>
<reference evidence="1 2" key="1">
    <citation type="submission" date="2019-08" db="EMBL/GenBank/DDBJ databases">
        <authorList>
            <person name="Seo M.-J."/>
        </authorList>
    </citation>
    <scope>NUCLEOTIDE SEQUENCE [LARGE SCALE GENOMIC DNA]</scope>
    <source>
        <strain evidence="1 2">KIGAM108</strain>
    </source>
</reference>
<name>A0A5D6VBH3_9BACT</name>
<protein>
    <recommendedName>
        <fullName evidence="3">Erythromycin esterase family protein</fullName>
    </recommendedName>
</protein>
<dbReference type="AlphaFoldDB" id="A0A5D6VBH3"/>
<keyword evidence="2" id="KW-1185">Reference proteome</keyword>
<sequence>MTSTRLFLILALLIIRIVSYAQAPAIASSPLIYHPVRSISPADTNFRDLAFLKKEIGDARVVFLGEPTHGEGNVFEAKTRLVRYLQQQGFGTIAFESGFYEVARAQQAIEAGQDPAACLSKSVFPIWTQSREFQSLISLVGTSRLKIAGFDPQLSGEYGEELVEDLQAFLGSSKQVQDVPFDYLEEVVASMGHFYTFPPTHQYALFNMAIGKVSKQVRQVAAADPRRRARAEFWLQTLTSLNALARDYAQNDTGAKGPQEFKAQDSNLRDRLMADNLLWYLRQHPTEKVICWGAAPHFAGRLTSLQNPELQAFRPMGGLVKASLPMGQVYLLGTATAGGKYGNVHRPHQEVPVPAPGGLEAQLAALGPEYLFVPMRQPTLESTTASLFEYQPVAGNWTQVFDGLLFLRTVRPPVLVGQPLPLTRGDSVRFTKTGRGTLAMDARRVRMRAAGTGLAGGRLCGVVLDQKTQTAVPFASVYLKQQEIGLITNIKGEFELPQPTTPDSLVVTSLGFGRQAVAVPAQPYLTVLLPPYTYSLAEVTIKGESMDARTIMARVLQRLPQNYTQQDYNANVYARASSTNFDSLLYDVDYFSSFYDPQGYRSVGEATSRLEEVKWNKEPGKGNVWTEYHFAHSGYFTNFHDLVDKNPLFQARTLKSYTYSLSGVIQEQGRDLLVIDFAARKNSYRTTGDYFDQGYSGKLYVNRADYAVTRCEVEWQRDTVLLNSLTHKYYAQGGSAAQRWHHVHQDYRIRQTVTYQQLNPGGPYFLDHSAQTWIEKHTDLATGRRMEKLSVLSLQFANIRTSDVVPLAPQPSLASMLLKGRPFNEAFWRTHLRPDSLRGQTK</sequence>
<comment type="caution">
    <text evidence="1">The sequence shown here is derived from an EMBL/GenBank/DDBJ whole genome shotgun (WGS) entry which is preliminary data.</text>
</comment>
<gene>
    <name evidence="1" type="ORF">FY528_04960</name>
</gene>
<dbReference type="Gene3D" id="3.40.1660.10">
    <property type="entry name" value="EreA-like (biosynthetic domain)"/>
    <property type="match status" value="1"/>
</dbReference>
<accession>A0A5D6VBH3</accession>
<evidence type="ECO:0000313" key="1">
    <source>
        <dbReference type="EMBL" id="TYZ12647.1"/>
    </source>
</evidence>